<dbReference type="KEGG" id="mefw:F1737_02880"/>
<dbReference type="Proteomes" id="UP001301797">
    <property type="component" value="Chromosome"/>
</dbReference>
<accession>A0AA97I3X1</accession>
<dbReference type="RefSeq" id="WP_317137280.1">
    <property type="nucleotide sequence ID" value="NZ_CP043875.1"/>
</dbReference>
<dbReference type="Pfam" id="PF09886">
    <property type="entry name" value="DUF2113"/>
    <property type="match status" value="1"/>
</dbReference>
<dbReference type="InterPro" id="IPR016762">
    <property type="entry name" value="Methan_mark_17"/>
</dbReference>
<gene>
    <name evidence="1" type="ORF">F1737_02880</name>
</gene>
<proteinExistence type="predicted"/>
<organism evidence="1 2">
    <name type="scientific">Methanochimaera problematica</name>
    <dbReference type="NCBI Taxonomy" id="2609417"/>
    <lineage>
        <taxon>Archaea</taxon>
        <taxon>Methanobacteriati</taxon>
        <taxon>Methanobacteriota</taxon>
        <taxon>Stenosarchaea group</taxon>
        <taxon>Methanomicrobia</taxon>
        <taxon>Methanomicrobiales</taxon>
        <taxon>Methanomicrobiaceae</taxon>
        <taxon>Methanochimaera</taxon>
    </lineage>
</organism>
<dbReference type="GeneID" id="85229079"/>
<dbReference type="AlphaFoldDB" id="A0AA97I3X1"/>
<dbReference type="PIRSF" id="PIRSF019464">
    <property type="entry name" value="UCP019464"/>
    <property type="match status" value="1"/>
</dbReference>
<dbReference type="NCBIfam" id="TIGR03291">
    <property type="entry name" value="methan_mark_17"/>
    <property type="match status" value="1"/>
</dbReference>
<keyword evidence="2" id="KW-1185">Reference proteome</keyword>
<reference evidence="1 2" key="1">
    <citation type="submission" date="2019-09" db="EMBL/GenBank/DDBJ databases">
        <title>The complete genome of Methanoplanus sp. FWC-SCC4.</title>
        <authorList>
            <person name="Chen S.-C."/>
            <person name="Zhou Y.-Z."/>
            <person name="Lai M.-C."/>
        </authorList>
    </citation>
    <scope>NUCLEOTIDE SEQUENCE [LARGE SCALE GENOMIC DNA]</scope>
    <source>
        <strain evidence="1 2">FWC-SCC4</strain>
    </source>
</reference>
<protein>
    <submittedName>
        <fullName evidence="1">Methanogenesis marker 17 protein</fullName>
    </submittedName>
</protein>
<sequence>MAIGYFEVECREEMGRLAYIDIASDVLKDLDLIKIIDKLHIYIDLDFPFFLAVGKTTKLPSPVHINDFSSVIEDEGKIVINIANETYLARMLTILWKKYSREEIVQPDRFTVTISSSIASVPEIENIEVYDPSEAMYKDLIYAMQWIAPEGFRVRREWVDKGYFWYIASENTLPEDVMEKYVRKYFDKIGGL</sequence>
<evidence type="ECO:0000313" key="2">
    <source>
        <dbReference type="Proteomes" id="UP001301797"/>
    </source>
</evidence>
<evidence type="ECO:0000313" key="1">
    <source>
        <dbReference type="EMBL" id="WOF15706.1"/>
    </source>
</evidence>
<dbReference type="EMBL" id="CP043875">
    <property type="protein sequence ID" value="WOF15706.1"/>
    <property type="molecule type" value="Genomic_DNA"/>
</dbReference>
<name>A0AA97I3X1_9EURY</name>